<evidence type="ECO:0000313" key="1">
    <source>
        <dbReference type="EMBL" id="AWC95492.1"/>
    </source>
</evidence>
<dbReference type="EMBL" id="CP028956">
    <property type="protein sequence ID" value="AWC95492.1"/>
    <property type="molecule type" value="Genomic_DNA"/>
</dbReference>
<organism evidence="2 5">
    <name type="scientific">Morganella morganii</name>
    <name type="common">Proteus morganii</name>
    <dbReference type="NCBI Taxonomy" id="582"/>
    <lineage>
        <taxon>Bacteria</taxon>
        <taxon>Pseudomonadati</taxon>
        <taxon>Pseudomonadota</taxon>
        <taxon>Gammaproteobacteria</taxon>
        <taxon>Enterobacterales</taxon>
        <taxon>Morganellaceae</taxon>
        <taxon>Morganella</taxon>
    </lineage>
</organism>
<dbReference type="Proteomes" id="UP000244682">
    <property type="component" value="Chromosome"/>
</dbReference>
<reference evidence="2" key="2">
    <citation type="submission" date="2022-08" db="EMBL/GenBank/DDBJ databases">
        <authorList>
            <person name="Dale J.L."/>
        </authorList>
    </citation>
    <scope>NUCLEOTIDE SEQUENCE</scope>
    <source>
        <strain evidence="2">2022EL-00758</strain>
    </source>
</reference>
<evidence type="ECO:0000313" key="3">
    <source>
        <dbReference type="EMBL" id="MDS0898811.1"/>
    </source>
</evidence>
<protein>
    <submittedName>
        <fullName evidence="2">Uncharacterized protein</fullName>
    </submittedName>
</protein>
<gene>
    <name evidence="1" type="ORF">AM380_18550</name>
    <name evidence="2" type="ORF">N0392_03570</name>
    <name evidence="3" type="ORF">OSC06_12580</name>
</gene>
<dbReference type="Proteomes" id="UP001182247">
    <property type="component" value="Unassembled WGS sequence"/>
</dbReference>
<reference evidence="3" key="3">
    <citation type="submission" date="2023-02" db="EMBL/GenBank/DDBJ databases">
        <title>Detection, antimicrobial susceptibility and genomic characterization of NDM-producing species of Morganellaceae, Yersiniaceae, and Enterobacteriaceae other than Klebsiella.</title>
        <authorList>
            <person name="Camargo C.H."/>
            <person name="Sacchi C.T."/>
            <person name="Campos K.R."/>
        </authorList>
    </citation>
    <scope>NUCLEOTIDE SEQUENCE</scope>
    <source>
        <strain evidence="3">1189_21</strain>
    </source>
</reference>
<evidence type="ECO:0000313" key="5">
    <source>
        <dbReference type="Proteomes" id="UP001076655"/>
    </source>
</evidence>
<dbReference type="Proteomes" id="UP001076655">
    <property type="component" value="Unassembled WGS sequence"/>
</dbReference>
<dbReference type="EMBL" id="JAPKIY010000019">
    <property type="protein sequence ID" value="MDS0898811.1"/>
    <property type="molecule type" value="Genomic_DNA"/>
</dbReference>
<evidence type="ECO:0000313" key="2">
    <source>
        <dbReference type="EMBL" id="MCY0788767.1"/>
    </source>
</evidence>
<name>A0A1M7K886_MORMO</name>
<dbReference type="RefSeq" id="WP_004238646.1">
    <property type="nucleotide sequence ID" value="NZ_ABMOGV020000020.1"/>
</dbReference>
<proteinExistence type="predicted"/>
<dbReference type="AlphaFoldDB" id="A0A1M7K886"/>
<evidence type="ECO:0000313" key="4">
    <source>
        <dbReference type="Proteomes" id="UP000244682"/>
    </source>
</evidence>
<sequence length="106" mass="12498">MAHGIIVYDDRGNKILDSGKRLGRFVGWHDINPAPVGQFKYSWDHRNLLPMGEIFVWVNPSFWFNHNGWCDCRVENGVIIFEGNLRRNDEQRARETYMRILYGVKS</sequence>
<reference evidence="1 4" key="1">
    <citation type="submission" date="2018-04" db="EMBL/GenBank/DDBJ databases">
        <title>Whole genome sequencing of Morganella morganii AR_0133.</title>
        <authorList>
            <person name="Conlan S."/>
            <person name="Thomas P.J."/>
            <person name="Mullikin J."/>
            <person name="Frank K.M."/>
            <person name="Segre J.A."/>
        </authorList>
    </citation>
    <scope>NUCLEOTIDE SEQUENCE [LARGE SCALE GENOMIC DNA]</scope>
    <source>
        <strain evidence="1 4">AR_0133</strain>
    </source>
</reference>
<dbReference type="EMBL" id="JAPNMI010000002">
    <property type="protein sequence ID" value="MCY0788767.1"/>
    <property type="molecule type" value="Genomic_DNA"/>
</dbReference>
<accession>A0A1M7K886</accession>